<evidence type="ECO:0000313" key="1">
    <source>
        <dbReference type="EMBL" id="CAG7595876.1"/>
    </source>
</evidence>
<sequence>MQVPASKVEVIEFIWYSCLHFGKFESNLKQWKGKQGKTIVFRRVPVAFSDQFIPQSKMLLALDMLGLSSKLTPAIFEEIHLRRNRLLNIGEQADFLAKKGVDKKKYLDAPTMHFLSPSNCKAYNSLASIVKVLEYLVRQAVAKKDAAC</sequence>
<dbReference type="Proteomes" id="UP000693996">
    <property type="component" value="Chromosome"/>
</dbReference>
<evidence type="ECO:0000313" key="2">
    <source>
        <dbReference type="Proteomes" id="UP000693996"/>
    </source>
</evidence>
<accession>A0A916NK36</accession>
<dbReference type="AlphaFoldDB" id="A0A916NK36"/>
<name>A0A916NK36_9BURK</name>
<organism evidence="1 2">
    <name type="scientific">Candidatus Vallotiella hemipterorum</name>
    <dbReference type="NCBI Taxonomy" id="1177213"/>
    <lineage>
        <taxon>Bacteria</taxon>
        <taxon>Pseudomonadati</taxon>
        <taxon>Pseudomonadota</taxon>
        <taxon>Betaproteobacteria</taxon>
        <taxon>Burkholderiales</taxon>
        <taxon>Burkholderiaceae</taxon>
        <taxon>Candidatus Vallotiella</taxon>
    </lineage>
</organism>
<reference evidence="1" key="1">
    <citation type="submission" date="2021-06" db="EMBL/GenBank/DDBJ databases">
        <authorList>
            <person name="Szabo G."/>
        </authorList>
    </citation>
    <scope>NUCLEOTIDE SEQUENCE</scope>
    <source>
        <strain evidence="1">MYVALT</strain>
    </source>
</reference>
<gene>
    <name evidence="1" type="ORF">MYVALT_G_00780</name>
</gene>
<dbReference type="KEGG" id="vtr:MYVALT_G_00780"/>
<dbReference type="RefSeq" id="WP_246583186.1">
    <property type="nucleotide sequence ID" value="NZ_OU343031.1"/>
</dbReference>
<dbReference type="InterPro" id="IPR050824">
    <property type="entry name" value="Thiol_disulfide_DsbA"/>
</dbReference>
<dbReference type="PANTHER" id="PTHR35891:SF3">
    <property type="entry name" value="THIOL:DISULFIDE INTERCHANGE PROTEIN DSBL"/>
    <property type="match status" value="1"/>
</dbReference>
<dbReference type="EMBL" id="OU343031">
    <property type="protein sequence ID" value="CAG7595876.1"/>
    <property type="molecule type" value="Genomic_DNA"/>
</dbReference>
<proteinExistence type="predicted"/>
<dbReference type="PANTHER" id="PTHR35891">
    <property type="entry name" value="THIOL:DISULFIDE INTERCHANGE PROTEIN DSBA"/>
    <property type="match status" value="1"/>
</dbReference>
<protein>
    <submittedName>
        <fullName evidence="1">Thiol:disulfide interchange protein dsbA</fullName>
    </submittedName>
</protein>
<keyword evidence="2" id="KW-1185">Reference proteome</keyword>